<name>A0AAV3PB62_LITER</name>
<evidence type="ECO:0000313" key="2">
    <source>
        <dbReference type="Proteomes" id="UP001454036"/>
    </source>
</evidence>
<proteinExistence type="predicted"/>
<sequence length="358" mass="40100">MAFLVRRFSLSPPITRSFRSEAALEALSAASSAKTVNLVLYNYPSISGAFSAVFANIYHSRLNLPCLILPFSQIAPFSVGDVIIEGLERCFLLDFVGPKGFALQLSKEKSCEVISFDHRKSVIAEIPPKEEFDGNLKFHINLEKSSAVSVYDYFSSKLSGFEHRVDDTGLFNANEQHRIERLLDYIGDRDLHKGAMPDIEAFNIGIRDWYSKLNCITNARMYEQLTEMNVVDVIAKGNSYLSARRGTAKIFLDKVGRIFKVRLGRGLYGDCLGIRADDNPDLKDELGEELCQKSAEAGLRPIGAVIYMQRKNLKMCLRSNDGRTDVSEIAKAYGGGGSQKSSSFIIRMDEYNQWLSMH</sequence>
<evidence type="ECO:0000313" key="1">
    <source>
        <dbReference type="EMBL" id="GAA0148292.1"/>
    </source>
</evidence>
<dbReference type="PANTHER" id="PTHR46922:SF3">
    <property type="entry name" value="HEAT SHOCK PROTEIN"/>
    <property type="match status" value="1"/>
</dbReference>
<reference evidence="1 2" key="1">
    <citation type="submission" date="2024-01" db="EMBL/GenBank/DDBJ databases">
        <title>The complete chloroplast genome sequence of Lithospermum erythrorhizon: insights into the phylogenetic relationship among Boraginaceae species and the maternal lineages of purple gromwells.</title>
        <authorList>
            <person name="Okada T."/>
            <person name="Watanabe K."/>
        </authorList>
    </citation>
    <scope>NUCLEOTIDE SEQUENCE [LARGE SCALE GENOMIC DNA]</scope>
</reference>
<gene>
    <name evidence="1" type="ORF">LIER_07775</name>
</gene>
<dbReference type="PANTHER" id="PTHR46922">
    <property type="entry name" value="DHHA1 DOMAIN PROTEIN"/>
    <property type="match status" value="1"/>
</dbReference>
<keyword evidence="2" id="KW-1185">Reference proteome</keyword>
<dbReference type="AlphaFoldDB" id="A0AAV3PB62"/>
<organism evidence="1 2">
    <name type="scientific">Lithospermum erythrorhizon</name>
    <name type="common">Purple gromwell</name>
    <name type="synonym">Lithospermum officinale var. erythrorhizon</name>
    <dbReference type="NCBI Taxonomy" id="34254"/>
    <lineage>
        <taxon>Eukaryota</taxon>
        <taxon>Viridiplantae</taxon>
        <taxon>Streptophyta</taxon>
        <taxon>Embryophyta</taxon>
        <taxon>Tracheophyta</taxon>
        <taxon>Spermatophyta</taxon>
        <taxon>Magnoliopsida</taxon>
        <taxon>eudicotyledons</taxon>
        <taxon>Gunneridae</taxon>
        <taxon>Pentapetalae</taxon>
        <taxon>asterids</taxon>
        <taxon>lamiids</taxon>
        <taxon>Boraginales</taxon>
        <taxon>Boraginaceae</taxon>
        <taxon>Boraginoideae</taxon>
        <taxon>Lithospermeae</taxon>
        <taxon>Lithospermum</taxon>
    </lineage>
</organism>
<protein>
    <submittedName>
        <fullName evidence="1">Uncharacterized protein</fullName>
    </submittedName>
</protein>
<dbReference type="EMBL" id="BAABME010001216">
    <property type="protein sequence ID" value="GAA0148292.1"/>
    <property type="molecule type" value="Genomic_DNA"/>
</dbReference>
<dbReference type="Proteomes" id="UP001454036">
    <property type="component" value="Unassembled WGS sequence"/>
</dbReference>
<dbReference type="Gene3D" id="3.10.310.30">
    <property type="match status" value="1"/>
</dbReference>
<comment type="caution">
    <text evidence="1">The sequence shown here is derived from an EMBL/GenBank/DDBJ whole genome shotgun (WGS) entry which is preliminary data.</text>
</comment>
<accession>A0AAV3PB62</accession>